<dbReference type="Pfam" id="PF02661">
    <property type="entry name" value="Fic"/>
    <property type="match status" value="1"/>
</dbReference>
<accession>A0A6G4R2H1</accession>
<dbReference type="PANTHER" id="PTHR39426">
    <property type="entry name" value="HOMOLOGY TO DEATH-ON-CURING PROTEIN OF PHAGE P1"/>
    <property type="match status" value="1"/>
</dbReference>
<dbReference type="PROSITE" id="PS51459">
    <property type="entry name" value="FIDO"/>
    <property type="match status" value="1"/>
</dbReference>
<dbReference type="PANTHER" id="PTHR39426:SF1">
    <property type="entry name" value="HOMOLOGY TO DEATH-ON-CURING PROTEIN OF PHAGE P1"/>
    <property type="match status" value="1"/>
</dbReference>
<dbReference type="InterPro" id="IPR036597">
    <property type="entry name" value="Fido-like_dom_sf"/>
</dbReference>
<evidence type="ECO:0000259" key="1">
    <source>
        <dbReference type="PROSITE" id="PS51459"/>
    </source>
</evidence>
<dbReference type="InterPro" id="IPR006440">
    <property type="entry name" value="Doc"/>
</dbReference>
<organism evidence="2">
    <name type="scientific">Caulobacter sp. 602-2</name>
    <dbReference type="NCBI Taxonomy" id="2710887"/>
    <lineage>
        <taxon>Bacteria</taxon>
        <taxon>Pseudomonadati</taxon>
        <taxon>Pseudomonadota</taxon>
        <taxon>Alphaproteobacteria</taxon>
        <taxon>Caulobacterales</taxon>
        <taxon>Caulobacteraceae</taxon>
        <taxon>Caulobacter</taxon>
    </lineage>
</organism>
<dbReference type="InterPro" id="IPR003812">
    <property type="entry name" value="Fido"/>
</dbReference>
<gene>
    <name evidence="2" type="ORF">G5B46_18950</name>
</gene>
<proteinExistence type="predicted"/>
<dbReference type="PIRSF" id="PIRSF018297">
    <property type="entry name" value="Doc"/>
    <property type="match status" value="1"/>
</dbReference>
<dbReference type="RefSeq" id="WP_165261431.1">
    <property type="nucleotide sequence ID" value="NZ_JAAKGT010000011.1"/>
</dbReference>
<name>A0A6G4R2H1_9CAUL</name>
<dbReference type="GO" id="GO:0016301">
    <property type="term" value="F:kinase activity"/>
    <property type="evidence" value="ECO:0007669"/>
    <property type="project" value="InterPro"/>
</dbReference>
<dbReference type="InterPro" id="IPR053737">
    <property type="entry name" value="Type_II_TA_Toxin"/>
</dbReference>
<dbReference type="AlphaFoldDB" id="A0A6G4R2H1"/>
<dbReference type="EMBL" id="JAAKGT010000011">
    <property type="protein sequence ID" value="NGM51695.1"/>
    <property type="molecule type" value="Genomic_DNA"/>
</dbReference>
<protein>
    <submittedName>
        <fullName evidence="2">Type II toxin-antitoxin system death-on-curing family toxin</fullName>
    </submittedName>
</protein>
<sequence>MNEPVWIDEALLIRWHDLVLAETGGASGVRDQGLLNSALARPVNRHAYEGVADLIELAATYAVAVASNHPFIDGNKRAAFMALGMFLEDNGLWLAAAPDDATEVMFAVAAGEIGIPELTDWLRSRVIDAP</sequence>
<reference evidence="2" key="1">
    <citation type="submission" date="2020-02" db="EMBL/GenBank/DDBJ databases">
        <authorList>
            <person name="Gao J."/>
            <person name="Sun J."/>
        </authorList>
    </citation>
    <scope>NUCLEOTIDE SEQUENCE</scope>
    <source>
        <strain evidence="2">602-2</strain>
    </source>
</reference>
<dbReference type="SUPFAM" id="SSF140931">
    <property type="entry name" value="Fic-like"/>
    <property type="match status" value="1"/>
</dbReference>
<dbReference type="Gene3D" id="1.20.120.1870">
    <property type="entry name" value="Fic/DOC protein, Fido domain"/>
    <property type="match status" value="1"/>
</dbReference>
<dbReference type="NCBIfam" id="TIGR01550">
    <property type="entry name" value="DOC_P1"/>
    <property type="match status" value="1"/>
</dbReference>
<evidence type="ECO:0000313" key="2">
    <source>
        <dbReference type="EMBL" id="NGM51695.1"/>
    </source>
</evidence>
<feature type="domain" description="Fido" evidence="1">
    <location>
        <begin position="7"/>
        <end position="124"/>
    </location>
</feature>
<comment type="caution">
    <text evidence="2">The sequence shown here is derived from an EMBL/GenBank/DDBJ whole genome shotgun (WGS) entry which is preliminary data.</text>
</comment>